<feature type="transmembrane region" description="Helical" evidence="2">
    <location>
        <begin position="44"/>
        <end position="63"/>
    </location>
</feature>
<sequence>MTDDERLAALFRDAASDPDAPPPAFGHDDVVAASRRITARRRSAAVAAAAVIGLAGLGAAIVLPGSAEQSTSAAAPAPESARDASGGRAGSAELSAPYAADDLESEGPGSADSAPAPPAPAAAPPLGPGDGACADRQDAGLRALVEEVLPDAAGAPPAATTDVCLPGTHRYLALQVDPGGAPGVLSVAYLPPGTVADSAPAPTELAAPTASGGTVLVSATPDGPGPAPYADRLQDLVDHLAPLL</sequence>
<evidence type="ECO:0000313" key="4">
    <source>
        <dbReference type="Proteomes" id="UP001165283"/>
    </source>
</evidence>
<evidence type="ECO:0000256" key="2">
    <source>
        <dbReference type="SAM" id="Phobius"/>
    </source>
</evidence>
<feature type="compositionally biased region" description="Pro residues" evidence="1">
    <location>
        <begin position="115"/>
        <end position="127"/>
    </location>
</feature>
<accession>A0ABT0ZTW4</accession>
<keyword evidence="2" id="KW-0812">Transmembrane</keyword>
<reference evidence="3" key="1">
    <citation type="submission" date="2021-04" db="EMBL/GenBank/DDBJ databases">
        <title>Pseudonocardia sp. nov., isolated from sandy soil of mangrove forest.</title>
        <authorList>
            <person name="Zan Z."/>
            <person name="Huang R."/>
            <person name="Liu W."/>
        </authorList>
    </citation>
    <scope>NUCLEOTIDE SEQUENCE</scope>
    <source>
        <strain evidence="3">S2-4</strain>
    </source>
</reference>
<name>A0ABT0ZTW4_9PSEU</name>
<evidence type="ECO:0000313" key="3">
    <source>
        <dbReference type="EMBL" id="MCO1654177.1"/>
    </source>
</evidence>
<dbReference type="RefSeq" id="WP_252435782.1">
    <property type="nucleotide sequence ID" value="NZ_JAGSOV010000009.1"/>
</dbReference>
<evidence type="ECO:0000256" key="1">
    <source>
        <dbReference type="SAM" id="MobiDB-lite"/>
    </source>
</evidence>
<dbReference type="EMBL" id="JAGSOV010000009">
    <property type="protein sequence ID" value="MCO1654177.1"/>
    <property type="molecule type" value="Genomic_DNA"/>
</dbReference>
<keyword evidence="4" id="KW-1185">Reference proteome</keyword>
<keyword evidence="2" id="KW-0472">Membrane</keyword>
<protein>
    <submittedName>
        <fullName evidence="3">Uncharacterized protein</fullName>
    </submittedName>
</protein>
<comment type="caution">
    <text evidence="3">The sequence shown here is derived from an EMBL/GenBank/DDBJ whole genome shotgun (WGS) entry which is preliminary data.</text>
</comment>
<dbReference type="Proteomes" id="UP001165283">
    <property type="component" value="Unassembled WGS sequence"/>
</dbReference>
<feature type="region of interest" description="Disordered" evidence="1">
    <location>
        <begin position="66"/>
        <end position="135"/>
    </location>
</feature>
<gene>
    <name evidence="3" type="ORF">KDL28_03825</name>
</gene>
<proteinExistence type="predicted"/>
<feature type="compositionally biased region" description="Low complexity" evidence="1">
    <location>
        <begin position="66"/>
        <end position="92"/>
    </location>
</feature>
<keyword evidence="2" id="KW-1133">Transmembrane helix</keyword>
<organism evidence="3 4">
    <name type="scientific">Pseudonocardia humida</name>
    <dbReference type="NCBI Taxonomy" id="2800819"/>
    <lineage>
        <taxon>Bacteria</taxon>
        <taxon>Bacillati</taxon>
        <taxon>Actinomycetota</taxon>
        <taxon>Actinomycetes</taxon>
        <taxon>Pseudonocardiales</taxon>
        <taxon>Pseudonocardiaceae</taxon>
        <taxon>Pseudonocardia</taxon>
    </lineage>
</organism>